<dbReference type="InterPro" id="IPR020843">
    <property type="entry name" value="ER"/>
</dbReference>
<proteinExistence type="predicted"/>
<dbReference type="InterPro" id="IPR041694">
    <property type="entry name" value="ADH_N_2"/>
</dbReference>
<dbReference type="SUPFAM" id="SSF50129">
    <property type="entry name" value="GroES-like"/>
    <property type="match status" value="1"/>
</dbReference>
<dbReference type="InterPro" id="IPR045010">
    <property type="entry name" value="MDR_fam"/>
</dbReference>
<dbReference type="Gene3D" id="3.40.50.720">
    <property type="entry name" value="NAD(P)-binding Rossmann-like Domain"/>
    <property type="match status" value="1"/>
</dbReference>
<dbReference type="SUPFAM" id="SSF51735">
    <property type="entry name" value="NAD(P)-binding Rossmann-fold domains"/>
    <property type="match status" value="1"/>
</dbReference>
<dbReference type="RefSeq" id="WP_311599221.1">
    <property type="nucleotide sequence ID" value="NZ_JAVRFG010000013.1"/>
</dbReference>
<organism evidence="3 4">
    <name type="scientific">Streptomyces stephensoniae</name>
    <dbReference type="NCBI Taxonomy" id="3375367"/>
    <lineage>
        <taxon>Bacteria</taxon>
        <taxon>Bacillati</taxon>
        <taxon>Actinomycetota</taxon>
        <taxon>Actinomycetes</taxon>
        <taxon>Kitasatosporales</taxon>
        <taxon>Streptomycetaceae</taxon>
        <taxon>Streptomyces</taxon>
    </lineage>
</organism>
<dbReference type="Pfam" id="PF16884">
    <property type="entry name" value="ADH_N_2"/>
    <property type="match status" value="1"/>
</dbReference>
<dbReference type="Gene3D" id="3.90.180.10">
    <property type="entry name" value="Medium-chain alcohol dehydrogenases, catalytic domain"/>
    <property type="match status" value="1"/>
</dbReference>
<dbReference type="PANTHER" id="PTHR43205">
    <property type="entry name" value="PROSTAGLANDIN REDUCTASE"/>
    <property type="match status" value="1"/>
</dbReference>
<dbReference type="InterPro" id="IPR011032">
    <property type="entry name" value="GroES-like_sf"/>
</dbReference>
<evidence type="ECO:0000313" key="4">
    <source>
        <dbReference type="Proteomes" id="UP001180556"/>
    </source>
</evidence>
<evidence type="ECO:0000313" key="3">
    <source>
        <dbReference type="EMBL" id="MDT0491380.1"/>
    </source>
</evidence>
<feature type="domain" description="Enoyl reductase (ER)" evidence="2">
    <location>
        <begin position="43"/>
        <end position="335"/>
    </location>
</feature>
<dbReference type="Proteomes" id="UP001180556">
    <property type="component" value="Unassembled WGS sequence"/>
</dbReference>
<keyword evidence="4" id="KW-1185">Reference proteome</keyword>
<dbReference type="Pfam" id="PF00107">
    <property type="entry name" value="ADH_zinc_N"/>
    <property type="match status" value="1"/>
</dbReference>
<dbReference type="SMART" id="SM00829">
    <property type="entry name" value="PKS_ER"/>
    <property type="match status" value="1"/>
</dbReference>
<evidence type="ECO:0000259" key="2">
    <source>
        <dbReference type="SMART" id="SM00829"/>
    </source>
</evidence>
<name>A0ABU2W1H8_9ACTN</name>
<dbReference type="CDD" id="cd05288">
    <property type="entry name" value="PGDH"/>
    <property type="match status" value="1"/>
</dbReference>
<accession>A0ABU2W1H8</accession>
<keyword evidence="1" id="KW-0560">Oxidoreductase</keyword>
<dbReference type="InterPro" id="IPR013149">
    <property type="entry name" value="ADH-like_C"/>
</dbReference>
<protein>
    <submittedName>
        <fullName evidence="3">NADP-dependent oxidoreductase</fullName>
    </submittedName>
</protein>
<dbReference type="EMBL" id="JAVRFG010000013">
    <property type="protein sequence ID" value="MDT0491380.1"/>
    <property type="molecule type" value="Genomic_DNA"/>
</dbReference>
<comment type="caution">
    <text evidence="3">The sequence shown here is derived from an EMBL/GenBank/DDBJ whole genome shotgun (WGS) entry which is preliminary data.</text>
</comment>
<sequence length="339" mass="36129">MTTQRTTGTARTIHLAARPQGFPTPDLFSVHEAPVPEPAPGTAVVENLYLSVDPYHREEMDSGWDLGAPREGRALGRVIASRAPELAEGDLVLHREGWRTHAVVAPGDAGVRKVPSYDGVPLTAYLSLLGGTGLTAYVALTRTLEFRAGQDLFVSAAAGRVGTAVGRFARLLGAGRIIGSAGTPAKVTRLTGELGFDAAFDYHDGPVGELLAKAAPDGIDAYVDNVGGDHLEGAISVLREHGRIAWVGAISQYHSAHEPPAAPRNLFDIVEKSLRLEGVMVRNYPDVMAELEEFLVPNLRSGLVVPDVTVVDGFERTVDGFLGMLRGENTGKMLIRIAD</sequence>
<reference evidence="4" key="1">
    <citation type="submission" date="2023-07" db="EMBL/GenBank/DDBJ databases">
        <title>30 novel species of actinomycetes from the DSMZ collection.</title>
        <authorList>
            <person name="Nouioui I."/>
        </authorList>
    </citation>
    <scope>NUCLEOTIDE SEQUENCE [LARGE SCALE GENOMIC DNA]</scope>
    <source>
        <strain evidence="4">DSM 40932</strain>
    </source>
</reference>
<gene>
    <name evidence="3" type="ORF">RM717_12780</name>
</gene>
<dbReference type="InterPro" id="IPR036291">
    <property type="entry name" value="NAD(P)-bd_dom_sf"/>
</dbReference>
<dbReference type="PANTHER" id="PTHR43205:SF7">
    <property type="entry name" value="PROSTAGLANDIN REDUCTASE 1"/>
    <property type="match status" value="1"/>
</dbReference>
<evidence type="ECO:0000256" key="1">
    <source>
        <dbReference type="ARBA" id="ARBA00023002"/>
    </source>
</evidence>